<gene>
    <name evidence="17" type="ORF">FHS90_003371</name>
</gene>
<dbReference type="GO" id="GO:0000155">
    <property type="term" value="F:phosphorelay sensor kinase activity"/>
    <property type="evidence" value="ECO:0007669"/>
    <property type="project" value="InterPro"/>
</dbReference>
<feature type="domain" description="Histidine kinase" evidence="15">
    <location>
        <begin position="827"/>
        <end position="1050"/>
    </location>
</feature>
<protein>
    <recommendedName>
        <fullName evidence="2">histidine kinase</fullName>
        <ecNumber evidence="2">2.7.13.3</ecNumber>
    </recommendedName>
</protein>
<dbReference type="Pfam" id="PF02518">
    <property type="entry name" value="HATPase_c"/>
    <property type="match status" value="1"/>
</dbReference>
<dbReference type="Pfam" id="PF12833">
    <property type="entry name" value="HTH_18"/>
    <property type="match status" value="1"/>
</dbReference>
<dbReference type="Gene3D" id="2.60.40.10">
    <property type="entry name" value="Immunoglobulins"/>
    <property type="match status" value="1"/>
</dbReference>
<dbReference type="FunFam" id="1.10.287.130:FF:000045">
    <property type="entry name" value="Two-component system sensor histidine kinase/response regulator"/>
    <property type="match status" value="1"/>
</dbReference>
<dbReference type="Pfam" id="PF07495">
    <property type="entry name" value="Y_Y_Y"/>
    <property type="match status" value="1"/>
</dbReference>
<evidence type="ECO:0000256" key="5">
    <source>
        <dbReference type="ARBA" id="ARBA00022741"/>
    </source>
</evidence>
<dbReference type="InterPro" id="IPR018060">
    <property type="entry name" value="HTH_AraC"/>
</dbReference>
<keyword evidence="10 17" id="KW-0238">DNA-binding</keyword>
<dbReference type="SMART" id="SM00387">
    <property type="entry name" value="HATPase_c"/>
    <property type="match status" value="1"/>
</dbReference>
<keyword evidence="6 17" id="KW-0418">Kinase</keyword>
<dbReference type="PROSITE" id="PS00041">
    <property type="entry name" value="HTH_ARAC_FAMILY_1"/>
    <property type="match status" value="1"/>
</dbReference>
<accession>A0A839GY74</accession>
<proteinExistence type="predicted"/>
<dbReference type="Pfam" id="PF00512">
    <property type="entry name" value="HisKA"/>
    <property type="match status" value="1"/>
</dbReference>
<dbReference type="InterPro" id="IPR015943">
    <property type="entry name" value="WD40/YVTN_repeat-like_dom_sf"/>
</dbReference>
<reference evidence="17 18" key="1">
    <citation type="submission" date="2020-08" db="EMBL/GenBank/DDBJ databases">
        <title>Genomic Encyclopedia of Type Strains, Phase IV (KMG-IV): sequencing the most valuable type-strain genomes for metagenomic binning, comparative biology and taxonomic classification.</title>
        <authorList>
            <person name="Goeker M."/>
        </authorList>
    </citation>
    <scope>NUCLEOTIDE SEQUENCE [LARGE SCALE GENOMIC DNA]</scope>
    <source>
        <strain evidence="17 18">DSM 29854</strain>
    </source>
</reference>
<dbReference type="InterPro" id="IPR036890">
    <property type="entry name" value="HATPase_C_sf"/>
</dbReference>
<dbReference type="GO" id="GO:0043565">
    <property type="term" value="F:sequence-specific DNA binding"/>
    <property type="evidence" value="ECO:0007669"/>
    <property type="project" value="InterPro"/>
</dbReference>
<dbReference type="PROSITE" id="PS50109">
    <property type="entry name" value="HIS_KIN"/>
    <property type="match status" value="1"/>
</dbReference>
<dbReference type="Pfam" id="PF00072">
    <property type="entry name" value="Response_reg"/>
    <property type="match status" value="1"/>
</dbReference>
<evidence type="ECO:0000259" key="16">
    <source>
        <dbReference type="PROSITE" id="PS50110"/>
    </source>
</evidence>
<dbReference type="PANTHER" id="PTHR43547:SF2">
    <property type="entry name" value="HYBRID SIGNAL TRANSDUCTION HISTIDINE KINASE C"/>
    <property type="match status" value="1"/>
</dbReference>
<dbReference type="InterPro" id="IPR011047">
    <property type="entry name" value="Quinoprotein_ADH-like_sf"/>
</dbReference>
<evidence type="ECO:0000259" key="14">
    <source>
        <dbReference type="PROSITE" id="PS01124"/>
    </source>
</evidence>
<evidence type="ECO:0000313" key="17">
    <source>
        <dbReference type="EMBL" id="MBA9078641.1"/>
    </source>
</evidence>
<dbReference type="Pfam" id="PF07494">
    <property type="entry name" value="Reg_prop"/>
    <property type="match status" value="8"/>
</dbReference>
<evidence type="ECO:0000256" key="11">
    <source>
        <dbReference type="ARBA" id="ARBA00023163"/>
    </source>
</evidence>
<dbReference type="SUPFAM" id="SSF52172">
    <property type="entry name" value="CheY-like"/>
    <property type="match status" value="1"/>
</dbReference>
<feature type="modified residue" description="4-aspartylphosphate" evidence="12">
    <location>
        <position position="1133"/>
    </location>
</feature>
<feature type="domain" description="HTH araC/xylS-type" evidence="14">
    <location>
        <begin position="1232"/>
        <end position="1331"/>
    </location>
</feature>
<sequence length="1342" mass="151787">MLSTHAQERIHFRNYSVSDGLSSNTVWAISQDAQGYMWFGTKDGLNRFDGHQFKSFKFDKKNTASLGNNFIRDILNFDANTCWVATEQGVFLLDLEKETFQPFAKLGPVMVYDLERDQRGNIWIATANKGVFQYNTGEGTLVNLVHQKGNPNTISDNQVRKIKAGKDGSIWIGTFSGLDRYTPTNGTFSHYYASTAPTSLSNNNIIELYQDVDGMLWLGTLTGGLNRLDPETGIFSRFQKAGPNSINDNIVRAIYQPQPDRLYIGTEKGLNILDTKTLTFKHFSNKNNDPFSISDNAVYSILEDREGGIWLGTYFGGVNYFHSKDNNFELYYPTGEKNMLSGNAVSAFLEDSPGKIWIGTEDGGLNLFDTNSKTFLQYPFSPKQENLTYHNIHTLYKDRQGNLWIGTFSGGLNVYTPKTGKIKKYRHNPADPHTINNNTVYTINEDSQGKIWVGTVAGVSIYNPEKDNFDRITYTTLAKACIYDIYDDHRGMIWFATYNYGVVGLNQSTRQWVHYGKSEKPGAISSNRVISIYGDKKGNLWLGTEGGGLNFFDRKTKTFQVFDEDNGVNSSVIYGVLEDNKGHLWLSTNNGIFNFDPKNQQSIRYGKFDKLQSRQFNYKAYLKASDGKFYLGGINGFNVFHPDSVKSVTTRNNVVFTNLQLFNKDVTLKNEGSPLKNLIHHTKELTLTHDQSVISLEYAALSFVAPQKIHYAFKMEGFDKDWNYVEDQRKATYTNLPAGRYRFLVKATNNDGSWNNQATSIQLTILPPFYKTTAAYILYVCVAIGLFWAARNAAIKRAKKRAKARLEKLKNKEQKAFYRQKIDFFTTMAHEIRTPLSLITAPLESLIHSGKGGAEVQDQLKIMDENSDRLLTLVNQLLDFRRIESRIYTINLEKMELISMVRSLYAQFTPIAQKRNLQFTLNTNIKRLQVEADPEALTKILSNLLSNAFKFTRTHVQLHINEPTHNEAGQRFFSISVQDDGIGIPKEQLSSIFKKFFKITSGQHQYSNLGGTGIGLALAKSLAVKHGGDLQVKSEEGVQTTFTVLLPLQEYVQAESSPTATVLEDEAPNAEEVVSAQETKGLSTILLVEDDASLRDFLSKSLLLANYRCLTAQNGVQALEILKDEEVDLIVSDLMMPEMDGITLCQTVKNDLEYSHLPFVLLTAQANPDAEIEGIESGADFYITKPFKWRHILAVIKNQLEAQAKLRQKFSQLPFVEPATLTTNSRDNVFLQKIVEVIEERITDPKLSVEELSREMAMSRSSLHKKLKSLTGQVPNEFIRIVRLKEAAKLLLQNQYNISEVGYMVGFNSHSYFSKCFVQQFKVTPSEFLEKHVAEQVDHPIS</sequence>
<dbReference type="InterPro" id="IPR011006">
    <property type="entry name" value="CheY-like_superfamily"/>
</dbReference>
<dbReference type="SUPFAM" id="SSF47384">
    <property type="entry name" value="Homodimeric domain of signal transducing histidine kinase"/>
    <property type="match status" value="1"/>
</dbReference>
<evidence type="ECO:0000256" key="12">
    <source>
        <dbReference type="PROSITE-ProRule" id="PRU00169"/>
    </source>
</evidence>
<dbReference type="EMBL" id="JACJIQ010000014">
    <property type="protein sequence ID" value="MBA9078641.1"/>
    <property type="molecule type" value="Genomic_DNA"/>
</dbReference>
<dbReference type="InterPro" id="IPR011110">
    <property type="entry name" value="Reg_prop"/>
</dbReference>
<dbReference type="InterPro" id="IPR003594">
    <property type="entry name" value="HATPase_dom"/>
</dbReference>
<keyword evidence="4" id="KW-0808">Transferase</keyword>
<evidence type="ECO:0000256" key="13">
    <source>
        <dbReference type="SAM" id="Phobius"/>
    </source>
</evidence>
<evidence type="ECO:0000256" key="10">
    <source>
        <dbReference type="ARBA" id="ARBA00023125"/>
    </source>
</evidence>
<keyword evidence="5" id="KW-0547">Nucleotide-binding</keyword>
<keyword evidence="13" id="KW-0472">Membrane</keyword>
<dbReference type="InterPro" id="IPR036097">
    <property type="entry name" value="HisK_dim/P_sf"/>
</dbReference>
<dbReference type="PANTHER" id="PTHR43547">
    <property type="entry name" value="TWO-COMPONENT HISTIDINE KINASE"/>
    <property type="match status" value="1"/>
</dbReference>
<keyword evidence="13" id="KW-0812">Transmembrane</keyword>
<dbReference type="FunFam" id="1.10.10.60:FF:000284">
    <property type="entry name" value="Two-component system sensor histidine kinase/response regulator"/>
    <property type="match status" value="1"/>
</dbReference>
<organism evidence="17 18">
    <name type="scientific">Rufibacter quisquiliarum</name>
    <dbReference type="NCBI Taxonomy" id="1549639"/>
    <lineage>
        <taxon>Bacteria</taxon>
        <taxon>Pseudomonadati</taxon>
        <taxon>Bacteroidota</taxon>
        <taxon>Cytophagia</taxon>
        <taxon>Cytophagales</taxon>
        <taxon>Hymenobacteraceae</taxon>
        <taxon>Rufibacter</taxon>
    </lineage>
</organism>
<dbReference type="PRINTS" id="PR00344">
    <property type="entry name" value="BCTRLSENSOR"/>
</dbReference>
<comment type="catalytic activity">
    <reaction evidence="1">
        <text>ATP + protein L-histidine = ADP + protein N-phospho-L-histidine.</text>
        <dbReference type="EC" id="2.7.13.3"/>
    </reaction>
</comment>
<keyword evidence="7" id="KW-0067">ATP-binding</keyword>
<evidence type="ECO:0000256" key="3">
    <source>
        <dbReference type="ARBA" id="ARBA00022553"/>
    </source>
</evidence>
<dbReference type="InterPro" id="IPR001789">
    <property type="entry name" value="Sig_transdc_resp-reg_receiver"/>
</dbReference>
<dbReference type="InterPro" id="IPR009057">
    <property type="entry name" value="Homeodomain-like_sf"/>
</dbReference>
<evidence type="ECO:0000256" key="8">
    <source>
        <dbReference type="ARBA" id="ARBA00023012"/>
    </source>
</evidence>
<dbReference type="InterPro" id="IPR018062">
    <property type="entry name" value="HTH_AraC-typ_CS"/>
</dbReference>
<dbReference type="SUPFAM" id="SSF63829">
    <property type="entry name" value="Calcium-dependent phosphotriesterase"/>
    <property type="match status" value="2"/>
</dbReference>
<feature type="transmembrane region" description="Helical" evidence="13">
    <location>
        <begin position="776"/>
        <end position="795"/>
    </location>
</feature>
<keyword evidence="8" id="KW-0902">Two-component regulatory system</keyword>
<dbReference type="GO" id="GO:0003700">
    <property type="term" value="F:DNA-binding transcription factor activity"/>
    <property type="evidence" value="ECO:0007669"/>
    <property type="project" value="InterPro"/>
</dbReference>
<evidence type="ECO:0000256" key="4">
    <source>
        <dbReference type="ARBA" id="ARBA00022679"/>
    </source>
</evidence>
<dbReference type="InterPro" id="IPR003661">
    <property type="entry name" value="HisK_dim/P_dom"/>
</dbReference>
<dbReference type="Gene3D" id="2.130.10.10">
    <property type="entry name" value="YVTN repeat-like/Quinoprotein amine dehydrogenase"/>
    <property type="match status" value="3"/>
</dbReference>
<dbReference type="InterPro" id="IPR005467">
    <property type="entry name" value="His_kinase_dom"/>
</dbReference>
<evidence type="ECO:0000256" key="2">
    <source>
        <dbReference type="ARBA" id="ARBA00012438"/>
    </source>
</evidence>
<keyword evidence="9" id="KW-0805">Transcription regulation</keyword>
<feature type="domain" description="Response regulatory" evidence="16">
    <location>
        <begin position="1084"/>
        <end position="1200"/>
    </location>
</feature>
<dbReference type="CDD" id="cd00082">
    <property type="entry name" value="HisKA"/>
    <property type="match status" value="1"/>
</dbReference>
<dbReference type="InterPro" id="IPR004358">
    <property type="entry name" value="Sig_transdc_His_kin-like_C"/>
</dbReference>
<dbReference type="GO" id="GO:0005524">
    <property type="term" value="F:ATP binding"/>
    <property type="evidence" value="ECO:0007669"/>
    <property type="project" value="UniProtKB-KW"/>
</dbReference>
<dbReference type="SMART" id="SM00448">
    <property type="entry name" value="REC"/>
    <property type="match status" value="1"/>
</dbReference>
<dbReference type="SMART" id="SM00388">
    <property type="entry name" value="HisKA"/>
    <property type="match status" value="1"/>
</dbReference>
<dbReference type="PROSITE" id="PS50110">
    <property type="entry name" value="RESPONSE_REGULATORY"/>
    <property type="match status" value="1"/>
</dbReference>
<dbReference type="RefSeq" id="WP_182513790.1">
    <property type="nucleotide sequence ID" value="NZ_JACJIQ010000014.1"/>
</dbReference>
<evidence type="ECO:0000313" key="18">
    <source>
        <dbReference type="Proteomes" id="UP000563094"/>
    </source>
</evidence>
<keyword evidence="18" id="KW-1185">Reference proteome</keyword>
<evidence type="ECO:0000256" key="6">
    <source>
        <dbReference type="ARBA" id="ARBA00022777"/>
    </source>
</evidence>
<dbReference type="SUPFAM" id="SSF50998">
    <property type="entry name" value="Quinoprotein alcohol dehydrogenase-like"/>
    <property type="match status" value="1"/>
</dbReference>
<name>A0A839GY74_9BACT</name>
<dbReference type="SUPFAM" id="SSF55874">
    <property type="entry name" value="ATPase domain of HSP90 chaperone/DNA topoisomerase II/histidine kinase"/>
    <property type="match status" value="1"/>
</dbReference>
<dbReference type="Gene3D" id="1.10.10.60">
    <property type="entry name" value="Homeodomain-like"/>
    <property type="match status" value="2"/>
</dbReference>
<dbReference type="CDD" id="cd17574">
    <property type="entry name" value="REC_OmpR"/>
    <property type="match status" value="1"/>
</dbReference>
<dbReference type="InterPro" id="IPR013783">
    <property type="entry name" value="Ig-like_fold"/>
</dbReference>
<dbReference type="Gene3D" id="3.30.565.10">
    <property type="entry name" value="Histidine kinase-like ATPase, C-terminal domain"/>
    <property type="match status" value="1"/>
</dbReference>
<evidence type="ECO:0000259" key="15">
    <source>
        <dbReference type="PROSITE" id="PS50109"/>
    </source>
</evidence>
<comment type="caution">
    <text evidence="17">The sequence shown here is derived from an EMBL/GenBank/DDBJ whole genome shotgun (WGS) entry which is preliminary data.</text>
</comment>
<dbReference type="EC" id="2.7.13.3" evidence="2"/>
<dbReference type="InterPro" id="IPR011123">
    <property type="entry name" value="Y_Y_Y"/>
</dbReference>
<dbReference type="Proteomes" id="UP000563094">
    <property type="component" value="Unassembled WGS sequence"/>
</dbReference>
<keyword evidence="13" id="KW-1133">Transmembrane helix</keyword>
<dbReference type="FunFam" id="3.30.565.10:FF:000037">
    <property type="entry name" value="Hybrid sensor histidine kinase/response regulator"/>
    <property type="match status" value="1"/>
</dbReference>
<dbReference type="FunFam" id="2.60.40.10:FF:000791">
    <property type="entry name" value="Two-component system sensor histidine kinase/response regulator"/>
    <property type="match status" value="1"/>
</dbReference>
<evidence type="ECO:0000256" key="9">
    <source>
        <dbReference type="ARBA" id="ARBA00023015"/>
    </source>
</evidence>
<dbReference type="Gene3D" id="3.40.50.2300">
    <property type="match status" value="1"/>
</dbReference>
<keyword evidence="11" id="KW-0804">Transcription</keyword>
<dbReference type="SUPFAM" id="SSF46689">
    <property type="entry name" value="Homeodomain-like"/>
    <property type="match status" value="1"/>
</dbReference>
<dbReference type="SMART" id="SM00342">
    <property type="entry name" value="HTH_ARAC"/>
    <property type="match status" value="1"/>
</dbReference>
<dbReference type="Gene3D" id="1.10.287.130">
    <property type="match status" value="1"/>
</dbReference>
<keyword evidence="3 12" id="KW-0597">Phosphoprotein</keyword>
<dbReference type="PROSITE" id="PS01124">
    <property type="entry name" value="HTH_ARAC_FAMILY_2"/>
    <property type="match status" value="1"/>
</dbReference>
<evidence type="ECO:0000256" key="1">
    <source>
        <dbReference type="ARBA" id="ARBA00000085"/>
    </source>
</evidence>
<evidence type="ECO:0000256" key="7">
    <source>
        <dbReference type="ARBA" id="ARBA00022840"/>
    </source>
</evidence>